<dbReference type="EMBL" id="CAJNOV010012342">
    <property type="protein sequence ID" value="CAF1482046.1"/>
    <property type="molecule type" value="Genomic_DNA"/>
</dbReference>
<comment type="caution">
    <text evidence="2">The sequence shown here is derived from an EMBL/GenBank/DDBJ whole genome shotgun (WGS) entry which is preliminary data.</text>
</comment>
<feature type="transmembrane region" description="Helical" evidence="1">
    <location>
        <begin position="6"/>
        <end position="30"/>
    </location>
</feature>
<feature type="transmembrane region" description="Helical" evidence="1">
    <location>
        <begin position="42"/>
        <end position="64"/>
    </location>
</feature>
<reference evidence="2" key="1">
    <citation type="submission" date="2021-02" db="EMBL/GenBank/DDBJ databases">
        <authorList>
            <person name="Nowell W R."/>
        </authorList>
    </citation>
    <scope>NUCLEOTIDE SEQUENCE</scope>
</reference>
<dbReference type="AlphaFoldDB" id="A0A815RUH4"/>
<keyword evidence="1" id="KW-0812">Transmembrane</keyword>
<dbReference type="Proteomes" id="UP000663855">
    <property type="component" value="Unassembled WGS sequence"/>
</dbReference>
<feature type="transmembrane region" description="Helical" evidence="1">
    <location>
        <begin position="97"/>
        <end position="120"/>
    </location>
</feature>
<proteinExistence type="predicted"/>
<evidence type="ECO:0000256" key="1">
    <source>
        <dbReference type="SAM" id="Phobius"/>
    </source>
</evidence>
<protein>
    <recommendedName>
        <fullName evidence="4">G-protein coupled receptors family 1 profile domain-containing protein</fullName>
    </recommendedName>
</protein>
<organism evidence="2 3">
    <name type="scientific">Rotaria magnacalcarata</name>
    <dbReference type="NCBI Taxonomy" id="392030"/>
    <lineage>
        <taxon>Eukaryota</taxon>
        <taxon>Metazoa</taxon>
        <taxon>Spiralia</taxon>
        <taxon>Gnathifera</taxon>
        <taxon>Rotifera</taxon>
        <taxon>Eurotatoria</taxon>
        <taxon>Bdelloidea</taxon>
        <taxon>Philodinida</taxon>
        <taxon>Philodinidae</taxon>
        <taxon>Rotaria</taxon>
    </lineage>
</organism>
<keyword evidence="1" id="KW-1133">Transmembrane helix</keyword>
<evidence type="ECO:0000313" key="2">
    <source>
        <dbReference type="EMBL" id="CAF1482046.1"/>
    </source>
</evidence>
<name>A0A815RUH4_9BILA</name>
<feature type="transmembrane region" description="Helical" evidence="1">
    <location>
        <begin position="126"/>
        <end position="149"/>
    </location>
</feature>
<evidence type="ECO:0000313" key="3">
    <source>
        <dbReference type="Proteomes" id="UP000663855"/>
    </source>
</evidence>
<sequence length="245" mass="28046">MTLSIILNTVSIVLICLSCFISILVLLRIFSRIHPSISNISVLLTCNTYFTIILFCLTLLYAGLHSLYGHMHRLISLTAAFRLFRVVYYKTRIPQQFYVLIIAVAVLWLLSFLFILPHIVLHDFQYQSFDCGCPLLIIVIIYAYILRYVRRTMATQRERQRDAIVLRRIVIFLLFLVLFGVTTLSILVIYSITSYLIPFAPEIQTVHTSIGLVSTPTTRARRVGPGSGSGFEILFFIWPESGSKE</sequence>
<gene>
    <name evidence="2" type="ORF">CJN711_LOCUS26218</name>
</gene>
<keyword evidence="1" id="KW-0472">Membrane</keyword>
<evidence type="ECO:0008006" key="4">
    <source>
        <dbReference type="Google" id="ProtNLM"/>
    </source>
</evidence>
<accession>A0A815RUH4</accession>
<feature type="transmembrane region" description="Helical" evidence="1">
    <location>
        <begin position="70"/>
        <end position="88"/>
    </location>
</feature>
<feature type="transmembrane region" description="Helical" evidence="1">
    <location>
        <begin position="169"/>
        <end position="192"/>
    </location>
</feature>